<keyword evidence="11 15" id="KW-0234">DNA repair</keyword>
<gene>
    <name evidence="15" type="primary">recB</name>
    <name evidence="19" type="ORF">TPSD3_11800</name>
</gene>
<dbReference type="InterPro" id="IPR014016">
    <property type="entry name" value="UvrD-like_ATP-bd"/>
</dbReference>
<feature type="binding site" evidence="15">
    <location>
        <position position="1104"/>
    </location>
    <ligand>
        <name>Mg(2+)</name>
        <dbReference type="ChEBI" id="CHEBI:18420"/>
    </ligand>
</feature>
<evidence type="ECO:0000256" key="11">
    <source>
        <dbReference type="ARBA" id="ARBA00023204"/>
    </source>
</evidence>
<proteinExistence type="inferred from homology"/>
<dbReference type="PROSITE" id="PS51198">
    <property type="entry name" value="UVRD_HELICASE_ATP_BIND"/>
    <property type="match status" value="1"/>
</dbReference>
<dbReference type="GO" id="GO:0009338">
    <property type="term" value="C:exodeoxyribonuclease V complex"/>
    <property type="evidence" value="ECO:0007669"/>
    <property type="project" value="TreeGrafter"/>
</dbReference>
<feature type="domain" description="UvrD-like helicase ATP-binding" evidence="17">
    <location>
        <begin position="1"/>
        <end position="454"/>
    </location>
</feature>
<dbReference type="Pfam" id="PF13361">
    <property type="entry name" value="UvrD_C"/>
    <property type="match status" value="1"/>
</dbReference>
<protein>
    <recommendedName>
        <fullName evidence="15">RecBCD enzyme subunit RecB</fullName>
        <ecNumber evidence="15">3.1.11.5</ecNumber>
        <ecNumber evidence="15">5.6.2.4</ecNumber>
    </recommendedName>
    <alternativeName>
        <fullName evidence="15">DNA 3'-5' helicase subunit RecB</fullName>
    </alternativeName>
    <alternativeName>
        <fullName evidence="15">Exonuclease V subunit RecB</fullName>
        <shortName evidence="15">ExoV subunit RecB</shortName>
    </alternativeName>
    <alternativeName>
        <fullName evidence="15">Helicase/nuclease RecBCD subunit RecB</fullName>
    </alternativeName>
</protein>
<dbReference type="GO" id="GO:0005524">
    <property type="term" value="F:ATP binding"/>
    <property type="evidence" value="ECO:0007669"/>
    <property type="project" value="UniProtKB-UniRule"/>
</dbReference>
<dbReference type="GO" id="GO:0008854">
    <property type="term" value="F:exodeoxyribonuclease V activity"/>
    <property type="evidence" value="ECO:0007669"/>
    <property type="project" value="UniProtKB-EC"/>
</dbReference>
<accession>A0A251X6M1</accession>
<keyword evidence="5 15" id="KW-0378">Hydrolase</keyword>
<keyword evidence="2 15" id="KW-0479">Metal-binding</keyword>
<comment type="similarity">
    <text evidence="15">Belongs to the helicase family. UvrD subfamily.</text>
</comment>
<comment type="catalytic activity">
    <reaction evidence="13 15">
        <text>Couples ATP hydrolysis with the unwinding of duplex DNA by translocating in the 3'-5' direction.</text>
        <dbReference type="EC" id="5.6.2.4"/>
    </reaction>
</comment>
<keyword evidence="12 15" id="KW-0413">Isomerase</keyword>
<dbReference type="GO" id="GO:0043138">
    <property type="term" value="F:3'-5' DNA helicase activity"/>
    <property type="evidence" value="ECO:0007669"/>
    <property type="project" value="UniProtKB-UniRule"/>
</dbReference>
<evidence type="ECO:0000313" key="20">
    <source>
        <dbReference type="Proteomes" id="UP000194798"/>
    </source>
</evidence>
<dbReference type="PANTHER" id="PTHR11070:SF23">
    <property type="entry name" value="RECBCD ENZYME SUBUNIT RECB"/>
    <property type="match status" value="1"/>
</dbReference>
<dbReference type="Proteomes" id="UP000194798">
    <property type="component" value="Unassembled WGS sequence"/>
</dbReference>
<evidence type="ECO:0000256" key="12">
    <source>
        <dbReference type="ARBA" id="ARBA00023235"/>
    </source>
</evidence>
<keyword evidence="10 15" id="KW-0238">DNA-binding</keyword>
<evidence type="ECO:0000256" key="13">
    <source>
        <dbReference type="ARBA" id="ARBA00034617"/>
    </source>
</evidence>
<dbReference type="GO" id="GO:0000287">
    <property type="term" value="F:magnesium ion binding"/>
    <property type="evidence" value="ECO:0007669"/>
    <property type="project" value="UniProtKB-UniRule"/>
</dbReference>
<dbReference type="EC" id="5.6.2.4" evidence="15"/>
<comment type="catalytic activity">
    <reaction evidence="15">
        <text>Exonucleolytic cleavage (in the presence of ATP) in either 5'- to 3'- or 3'- to 5'-direction to yield 5'-phosphooligonucleotides.</text>
        <dbReference type="EC" id="3.1.11.5"/>
    </reaction>
</comment>
<dbReference type="SUPFAM" id="SSF52540">
    <property type="entry name" value="P-loop containing nucleoside triphosphate hydrolases"/>
    <property type="match status" value="1"/>
</dbReference>
<evidence type="ECO:0000256" key="6">
    <source>
        <dbReference type="ARBA" id="ARBA00022806"/>
    </source>
</evidence>
<dbReference type="InterPro" id="IPR011604">
    <property type="entry name" value="PDDEXK-like_dom_sf"/>
</dbReference>
<evidence type="ECO:0000256" key="8">
    <source>
        <dbReference type="ARBA" id="ARBA00022840"/>
    </source>
</evidence>
<dbReference type="InterPro" id="IPR011335">
    <property type="entry name" value="Restrct_endonuc-II-like"/>
</dbReference>
<dbReference type="GO" id="GO:0003677">
    <property type="term" value="F:DNA binding"/>
    <property type="evidence" value="ECO:0007669"/>
    <property type="project" value="UniProtKB-UniRule"/>
</dbReference>
<comment type="domain">
    <text evidence="15">The N-terminal DNA-binding domain is a ssDNA-dependent ATPase and has ATP-dependent 3'-5' helicase function. This domain interacts with RecC.</text>
</comment>
<dbReference type="GO" id="GO:0000724">
    <property type="term" value="P:double-strand break repair via homologous recombination"/>
    <property type="evidence" value="ECO:0007669"/>
    <property type="project" value="UniProtKB-UniRule"/>
</dbReference>
<comment type="caution">
    <text evidence="19">The sequence shown here is derived from an EMBL/GenBank/DDBJ whole genome shotgun (WGS) entry which is preliminary data.</text>
</comment>
<feature type="binding site" evidence="15">
    <location>
        <position position="1091"/>
    </location>
    <ligand>
        <name>Mg(2+)</name>
        <dbReference type="ChEBI" id="CHEBI:18420"/>
    </ligand>
</feature>
<dbReference type="PROSITE" id="PS51217">
    <property type="entry name" value="UVRD_HELICASE_CTER"/>
    <property type="match status" value="1"/>
</dbReference>
<dbReference type="InterPro" id="IPR014017">
    <property type="entry name" value="DNA_helicase_UvrD-like_C"/>
</dbReference>
<keyword evidence="7 15" id="KW-0269">Exonuclease</keyword>
<comment type="miscellaneous">
    <text evidence="15">In the RecBCD complex, RecB has a slow 3'-5' helicase, an exonuclease activity and loads RecA onto ssDNA, RecD has a fast 5'-3' helicase activity, while RecC stimulates the ATPase and processivity of the RecB helicase and contributes to recognition of the Chi site.</text>
</comment>
<comment type="domain">
    <text evidence="15">The C-terminal domain has nuclease activity and interacts with RecD. It interacts with RecA, facilitating its loading onto ssDNA.</text>
</comment>
<evidence type="ECO:0000313" key="19">
    <source>
        <dbReference type="EMBL" id="OUD13303.1"/>
    </source>
</evidence>
<evidence type="ECO:0000256" key="4">
    <source>
        <dbReference type="ARBA" id="ARBA00022763"/>
    </source>
</evidence>
<evidence type="ECO:0000259" key="18">
    <source>
        <dbReference type="PROSITE" id="PS51217"/>
    </source>
</evidence>
<feature type="binding site" evidence="16">
    <location>
        <begin position="22"/>
        <end position="29"/>
    </location>
    <ligand>
        <name>ATP</name>
        <dbReference type="ChEBI" id="CHEBI:30616"/>
    </ligand>
</feature>
<evidence type="ECO:0000256" key="10">
    <source>
        <dbReference type="ARBA" id="ARBA00023125"/>
    </source>
</evidence>
<feature type="domain" description="UvrD-like helicase C-terminal" evidence="18">
    <location>
        <begin position="486"/>
        <end position="754"/>
    </location>
</feature>
<dbReference type="EC" id="3.1.11.5" evidence="15"/>
<sequence length="1200" mass="139067">MNHIKKLNALDVPLTGINLIEASAGTGKTYTITSLFLRLILEKKLSIEKILVVTFTEAATEELRDRLRQRLQDALLAFQQGESEDVVLADLLKKAVSISQSLEHLKMAIRGFDEAAIFTIHGFCKQMLRDHAFESGVLFDTELVADHRYLLRLTVEDFWRQQLYFAPPLFVDWLLQEKITEPMDFLKQIGGDRYLGQPFLILQPNQINEEEKPLLAQQFQQQLATVRHVWAKEQAEVCDYLIHCDDLNRQTYKKEKILAWQKAIDSFLLSGRNSLHFPEEFERFAKNSVKLKKGKTLKANPLFTEMQKLIDIKAELVEHYHNRLLALKIRLFAEVEAHLRYKKQQYNVQFFDDLLKNLHAALNGDQGDFLAKSLRKKFPAALIDEFQDTDPLQYEIFRNIYRQEKEEENAALLFMIGDPKQAIYSFRGADIFAYIKASRTAHQRYTLPINYRSDAPLINAVNALFSQTASPFLFDDIRFNAVSAPEEKSPESGELMIAGRYEEPLIFWFLSRSNNPEKQLNKGDTQQRIFTAVGYEIAHLLTLGQDGKALLENRPIIAADIAILVRTNRQAQEMQKTLIAQHIPSVIYSHESLFSAPEMTDIERILLAIANPAQESLVKAALTTDLLGFNGNDLFDLTNNDQKWQQYLKRFQIYHQLWQERGFIQMYRSLLNNEQIPERLLAYIDGERRLTNVLHAGELLQQAVVTEKLGMAALCRWLNYQKQDATTAQNEVHQLRLESDEKRIKIITIHKSKGLEYPIIFCPLLWDGNSQIKKAQQFTFHDEQSRLILDIGSAQQENFRANAILEEQAENLRLFYVAITRAKHRCYLTWGNIKTAEFSPLAHLLYSQWSAEDFIKLDDATLAQQLQQLRENSNNTIAIRALPQEPVHYQKPIDDTLELTARNFKGKINRNWRVSSFSALTAQSARYNHLLLDMPDYDQENVTDHLELTPTLAPEQKTIFDFPRGQHAGNLMHTLLQYLDFTAPIEEKYIQKQLKSAGYDAEYWTPVIADLLGNILHTPLMPNQTDFKLAAIGRGQRLNELEFRYPLQAIKADSLKNYLRPLVKNLASPLPERIETLQFMPLQGFMKGYIDLVFEYQGKFYLVDYKSNYLGRQKNAYHVSYLSQAMAQHDYFLQSCLYSVALHRYLTLRLPHYSYRENFGGIYYLFLRGMRPEWGADYGVFYHYPDENALEQLSIYLAGQ</sequence>
<feature type="active site" description="For nuclease activity" evidence="15">
    <location>
        <position position="1104"/>
    </location>
</feature>
<dbReference type="InterPro" id="IPR000212">
    <property type="entry name" value="DNA_helicase_UvrD/REP"/>
</dbReference>
<evidence type="ECO:0000256" key="14">
    <source>
        <dbReference type="ARBA" id="ARBA00048988"/>
    </source>
</evidence>
<feature type="region of interest" description="Nuclease activity, interacts with RecD and RecA" evidence="15">
    <location>
        <begin position="911"/>
        <end position="1200"/>
    </location>
</feature>
<comment type="subunit">
    <text evidence="15">Heterotrimer of RecB, RecC and RecD. All subunits contribute to DNA-binding. Interacts with RecA.</text>
</comment>
<dbReference type="Gene3D" id="3.90.320.10">
    <property type="match status" value="1"/>
</dbReference>
<dbReference type="CDD" id="cd22352">
    <property type="entry name" value="RecB_C-like"/>
    <property type="match status" value="1"/>
</dbReference>
<dbReference type="SUPFAM" id="SSF52980">
    <property type="entry name" value="Restriction endonuclease-like"/>
    <property type="match status" value="1"/>
</dbReference>
<dbReference type="NCBIfam" id="TIGR00609">
    <property type="entry name" value="recB"/>
    <property type="match status" value="1"/>
</dbReference>
<keyword evidence="1 15" id="KW-0540">Nuclease</keyword>
<keyword evidence="3 15" id="KW-0547">Nucleotide-binding</keyword>
<feature type="region of interest" description="DNA-binding and helicase activity, interacts with RecC" evidence="15">
    <location>
        <begin position="1"/>
        <end position="863"/>
    </location>
</feature>
<evidence type="ECO:0000256" key="15">
    <source>
        <dbReference type="HAMAP-Rule" id="MF_01485"/>
    </source>
</evidence>
<reference evidence="19 20" key="1">
    <citation type="submission" date="2016-12" db="EMBL/GenBank/DDBJ databases">
        <title>Thioflexothrix psekupsii D3 genome sequencing and assembly.</title>
        <authorList>
            <person name="Fomenkov A."/>
            <person name="Vincze T."/>
            <person name="Grabovich M."/>
            <person name="Anton B.P."/>
            <person name="Dubinina G."/>
            <person name="Orlova M."/>
            <person name="Belousova E."/>
            <person name="Roberts R.J."/>
        </authorList>
    </citation>
    <scope>NUCLEOTIDE SEQUENCE [LARGE SCALE GENOMIC DNA]</scope>
    <source>
        <strain evidence="19">D3</strain>
    </source>
</reference>
<evidence type="ECO:0000256" key="7">
    <source>
        <dbReference type="ARBA" id="ARBA00022839"/>
    </source>
</evidence>
<dbReference type="GO" id="GO:0005829">
    <property type="term" value="C:cytosol"/>
    <property type="evidence" value="ECO:0007669"/>
    <property type="project" value="TreeGrafter"/>
</dbReference>
<dbReference type="Gene3D" id="1.10.486.10">
    <property type="entry name" value="PCRA, domain 4"/>
    <property type="match status" value="1"/>
</dbReference>
<dbReference type="AlphaFoldDB" id="A0A251X6M1"/>
<keyword evidence="9 15" id="KW-0460">Magnesium</keyword>
<comment type="function">
    <text evidence="15">A helicase/nuclease that prepares dsDNA breaks (DSB) for recombinational DNA repair. Binds to DSBs and unwinds DNA via a highly rapid and processive ATP-dependent bidirectional helicase activity. Unwinds dsDNA until it encounters a Chi (crossover hotspot instigator) sequence from the 3' direction. Cuts ssDNA a few nucleotides 3' to the Chi site. The properties and activities of the enzyme are changed at Chi. The Chi-altered holoenzyme produces a long 3'-ssDNA overhang and facilitates RecA-binding to the ssDNA for homologous DNA recombination and repair. Holoenzyme degrades any linearized DNA that is unable to undergo homologous recombination. In the holoenzyme this subunit contributes ATPase, 3'-5' helicase, exonuclease activity and loads RecA onto ssDNA.</text>
</comment>
<evidence type="ECO:0000256" key="5">
    <source>
        <dbReference type="ARBA" id="ARBA00022801"/>
    </source>
</evidence>
<dbReference type="Pfam" id="PF00580">
    <property type="entry name" value="UvrD-helicase"/>
    <property type="match status" value="1"/>
</dbReference>
<evidence type="ECO:0000256" key="3">
    <source>
        <dbReference type="ARBA" id="ARBA00022741"/>
    </source>
</evidence>
<evidence type="ECO:0000259" key="17">
    <source>
        <dbReference type="PROSITE" id="PS51198"/>
    </source>
</evidence>
<keyword evidence="8 15" id="KW-0067">ATP-binding</keyword>
<evidence type="ECO:0000256" key="2">
    <source>
        <dbReference type="ARBA" id="ARBA00022723"/>
    </source>
</evidence>
<dbReference type="Gene3D" id="3.40.50.300">
    <property type="entry name" value="P-loop containing nucleotide triphosphate hydrolases"/>
    <property type="match status" value="2"/>
</dbReference>
<dbReference type="HAMAP" id="MF_01485">
    <property type="entry name" value="RecB"/>
    <property type="match status" value="1"/>
</dbReference>
<evidence type="ECO:0000256" key="1">
    <source>
        <dbReference type="ARBA" id="ARBA00022722"/>
    </source>
</evidence>
<comment type="catalytic activity">
    <reaction evidence="14 15">
        <text>ATP + H2O = ADP + phosphate + H(+)</text>
        <dbReference type="Rhea" id="RHEA:13065"/>
        <dbReference type="ChEBI" id="CHEBI:15377"/>
        <dbReference type="ChEBI" id="CHEBI:15378"/>
        <dbReference type="ChEBI" id="CHEBI:30616"/>
        <dbReference type="ChEBI" id="CHEBI:43474"/>
        <dbReference type="ChEBI" id="CHEBI:456216"/>
        <dbReference type="EC" id="5.6.2.4"/>
    </reaction>
</comment>
<dbReference type="PANTHER" id="PTHR11070">
    <property type="entry name" value="UVRD / RECB / PCRA DNA HELICASE FAMILY MEMBER"/>
    <property type="match status" value="1"/>
</dbReference>
<dbReference type="Gene3D" id="1.10.3170.10">
    <property type="entry name" value="Recbcd, chain B, domain 2"/>
    <property type="match status" value="1"/>
</dbReference>
<dbReference type="EMBL" id="MSLT01000018">
    <property type="protein sequence ID" value="OUD13303.1"/>
    <property type="molecule type" value="Genomic_DNA"/>
</dbReference>
<dbReference type="InterPro" id="IPR027417">
    <property type="entry name" value="P-loop_NTPase"/>
</dbReference>
<comment type="cofactor">
    <cofactor evidence="15">
        <name>Mg(2+)</name>
        <dbReference type="ChEBI" id="CHEBI:18420"/>
    </cofactor>
    <text evidence="15">Binds 1 Mg(2+) ion per subunit.</text>
</comment>
<keyword evidence="20" id="KW-1185">Reference proteome</keyword>
<feature type="binding site" evidence="15">
    <location>
        <position position="973"/>
    </location>
    <ligand>
        <name>Mg(2+)</name>
        <dbReference type="ChEBI" id="CHEBI:18420"/>
    </ligand>
</feature>
<evidence type="ECO:0000256" key="9">
    <source>
        <dbReference type="ARBA" id="ARBA00022842"/>
    </source>
</evidence>
<keyword evidence="6 15" id="KW-0347">Helicase</keyword>
<evidence type="ECO:0000256" key="16">
    <source>
        <dbReference type="PROSITE-ProRule" id="PRU00560"/>
    </source>
</evidence>
<keyword evidence="4 15" id="KW-0227">DNA damage</keyword>
<name>A0A251X6M1_9GAMM</name>
<dbReference type="GO" id="GO:0016887">
    <property type="term" value="F:ATP hydrolysis activity"/>
    <property type="evidence" value="ECO:0007669"/>
    <property type="project" value="RHEA"/>
</dbReference>
<dbReference type="InterPro" id="IPR004586">
    <property type="entry name" value="RecB"/>
</dbReference>
<organism evidence="19 20">
    <name type="scientific">Thioflexithrix psekupsensis</name>
    <dbReference type="NCBI Taxonomy" id="1570016"/>
    <lineage>
        <taxon>Bacteria</taxon>
        <taxon>Pseudomonadati</taxon>
        <taxon>Pseudomonadota</taxon>
        <taxon>Gammaproteobacteria</taxon>
        <taxon>Thiotrichales</taxon>
        <taxon>Thioflexithrix</taxon>
    </lineage>
</organism>